<dbReference type="GeneID" id="111243233"/>
<feature type="compositionally biased region" description="Basic and acidic residues" evidence="12">
    <location>
        <begin position="356"/>
        <end position="367"/>
    </location>
</feature>
<evidence type="ECO:0000313" key="14">
    <source>
        <dbReference type="EnsemblMetazoa" id="XP_022644209"/>
    </source>
</evidence>
<dbReference type="GO" id="GO:0005524">
    <property type="term" value="F:ATP binding"/>
    <property type="evidence" value="ECO:0007669"/>
    <property type="project" value="UniProtKB-KW"/>
</dbReference>
<keyword evidence="11" id="KW-0175">Coiled coil</keyword>
<dbReference type="RefSeq" id="XP_022644188.1">
    <property type="nucleotide sequence ID" value="XM_022788453.1"/>
</dbReference>
<feature type="compositionally biased region" description="Acidic residues" evidence="12">
    <location>
        <begin position="506"/>
        <end position="527"/>
    </location>
</feature>
<dbReference type="SMART" id="SM00220">
    <property type="entry name" value="S_TKc"/>
    <property type="match status" value="1"/>
</dbReference>
<dbReference type="Pfam" id="PF00069">
    <property type="entry name" value="Pkinase"/>
    <property type="match status" value="1"/>
</dbReference>
<comment type="catalytic activity">
    <reaction evidence="9">
        <text>L-seryl-[protein] + ATP = O-phospho-L-seryl-[protein] + ADP + H(+)</text>
        <dbReference type="Rhea" id="RHEA:17989"/>
        <dbReference type="Rhea" id="RHEA-COMP:9863"/>
        <dbReference type="Rhea" id="RHEA-COMP:11604"/>
        <dbReference type="ChEBI" id="CHEBI:15378"/>
        <dbReference type="ChEBI" id="CHEBI:29999"/>
        <dbReference type="ChEBI" id="CHEBI:30616"/>
        <dbReference type="ChEBI" id="CHEBI:83421"/>
        <dbReference type="ChEBI" id="CHEBI:456216"/>
        <dbReference type="EC" id="2.7.11.1"/>
    </reaction>
</comment>
<feature type="region of interest" description="Disordered" evidence="12">
    <location>
        <begin position="594"/>
        <end position="655"/>
    </location>
</feature>
<feature type="region of interest" description="Disordered" evidence="12">
    <location>
        <begin position="797"/>
        <end position="834"/>
    </location>
</feature>
<dbReference type="InterPro" id="IPR008271">
    <property type="entry name" value="Ser/Thr_kinase_AS"/>
</dbReference>
<keyword evidence="3" id="KW-0597">Phosphoprotein</keyword>
<dbReference type="InterPro" id="IPR000719">
    <property type="entry name" value="Prot_kinase_dom"/>
</dbReference>
<dbReference type="FunFam" id="3.30.200.20:FF:000175">
    <property type="entry name" value="Serine/threonine-protein kinase 17B"/>
    <property type="match status" value="1"/>
</dbReference>
<reference evidence="14" key="1">
    <citation type="submission" date="2021-01" db="UniProtKB">
        <authorList>
            <consortium name="EnsemblMetazoa"/>
        </authorList>
    </citation>
    <scope>IDENTIFICATION</scope>
</reference>
<dbReference type="RefSeq" id="XP_022644196.1">
    <property type="nucleotide sequence ID" value="XM_022788461.1"/>
</dbReference>
<feature type="compositionally biased region" description="Basic and acidic residues" evidence="12">
    <location>
        <begin position="806"/>
        <end position="819"/>
    </location>
</feature>
<sequence length="1339" mass="149274">MNQKKPRGFLNEAVWPNRITVRQDAISDSYAIETRPFARGKFATVRRCRHIESGRDFAAKYLRKRRRAEDVRHELIHEALVLALADSCKRIISLKEIFETPTEVILVLEMAAGGELQHVLDAEDCLPECSVRQLLLQIAEGLAFLHSQHIAHLDIKPANLLLSAAWPQVDAKLCDFGISRLILPGEEIHEIAGTPDYIAPEVLQYEPISLSTDMWSLGILTYVLLTGHTPFGGDTKQDTYCNITLGELDFPQDLFKDVTSEAIHFITQLVVKDPKKRLSIGEVLKHPWLTQPSPCPSFLAITAVIGVTNDNTSHLVANSNNVNNNNIHSNGKNSNKITNGIASYGLVVDSEQSPNPREDQEAVERLRGGAAVVQCETPSSSSIGSCEESDAEIIMEDQRGLQHQQPQSKQQIVNEDSSSDTINMNSDNNSRRSQSRNGVVEAKQTRGSSPVMAKRAIVNEVETPNVVAVAGHDDVVPNNPADSTIGVQLQHGETSEQLVQIHESSGEESSESCESQSEPDSDADEDAPVQITDVTDDPESQAELEDHSATPIVTDSEDVLQSPSASQSNIYALHKNRKVLLSRLAIKEQERLQQHSIASSGSVSSTTTSKSVSATDLRRSSVGKGRSSKKNKSKSKSQSNLSKQDRGKSQSDLFGHDNQQNTVIEQHKVVATPECVTMQSVRPKTPALKSSGNTCLHQNEFERRNDVATSKSFDDDEVQLDTVKSPQPEVAANIGLVFDDELVKKTMEKECCSEASNGHRKMKGTVLREEKAVVEESNNDLNNSSEAVDKAFNNNNGAKSMANSKNKAENGCKKGHDLDETQGDGRCNTENVTSEKVQKVNEKGAHREHHRPRSPQLSVFDRINQRAAKFMDIGSPLSHSHFFKTEFTNRNEPMFFRETNDLFENFQLRHGDLIGRFMIDFPFRNRDELGLRKRDLEKVNLRKYDAVVKNDTSWQYEKDVPLLSGELKGRCPFYDRLSRFDGTPRPTQKLQEEAPIASASLRTAHCIYDKSTEMGSFKQQEFESSECEPDLNVWQYQESSSVLQNRTSRLNGDLRRTFASREVEEDIIVDPESMWQYQDEISILSRLPKIPVKDEIFEETIQRRRLNALKKMAVGFKHAGEGLFTADDNDLIDRIMGTDLGDGLPIFKRAGYNDSSGLNSFHYGDSFETQPSKCSVQKGFSSDDASFDRFRDKANATDSVDNIIPVNVDVMAANKAVSSFEKAKRTSGAKLNRLLNKLDEWEEKIKNVRYDEPENGIGTPVVGACTTSRQTDLASLSSEQINLTKHLTNAASEEMRTCTAEKIIEKNSINEPFKEYSFTSSSSGLKKTVCYQRTEVKKV</sequence>
<feature type="compositionally biased region" description="Polar residues" evidence="12">
    <location>
        <begin position="401"/>
        <end position="424"/>
    </location>
</feature>
<evidence type="ECO:0000256" key="9">
    <source>
        <dbReference type="ARBA" id="ARBA00048679"/>
    </source>
</evidence>
<dbReference type="Gene3D" id="1.10.510.10">
    <property type="entry name" value="Transferase(Phosphotransferase) domain 1"/>
    <property type="match status" value="1"/>
</dbReference>
<feature type="compositionally biased region" description="Acidic residues" evidence="12">
    <location>
        <begin position="534"/>
        <end position="543"/>
    </location>
</feature>
<dbReference type="GO" id="GO:0043065">
    <property type="term" value="P:positive regulation of apoptotic process"/>
    <property type="evidence" value="ECO:0007669"/>
    <property type="project" value="TreeGrafter"/>
</dbReference>
<keyword evidence="6" id="KW-0418">Kinase</keyword>
<dbReference type="SUPFAM" id="SSF56112">
    <property type="entry name" value="Protein kinase-like (PK-like)"/>
    <property type="match status" value="1"/>
</dbReference>
<dbReference type="RefSeq" id="XP_022644209.1">
    <property type="nucleotide sequence ID" value="XM_022788474.1"/>
</dbReference>
<evidence type="ECO:0000256" key="10">
    <source>
        <dbReference type="ARBA" id="ARBA00060827"/>
    </source>
</evidence>
<accession>A0A7M7J4U8</accession>
<dbReference type="PROSITE" id="PS00108">
    <property type="entry name" value="PROTEIN_KINASE_ST"/>
    <property type="match status" value="1"/>
</dbReference>
<dbReference type="EnsemblMetazoa" id="XM_022788474">
    <property type="protein sequence ID" value="XP_022644209"/>
    <property type="gene ID" value="LOC111243233"/>
</dbReference>
<evidence type="ECO:0000256" key="11">
    <source>
        <dbReference type="SAM" id="Coils"/>
    </source>
</evidence>
<dbReference type="KEGG" id="vde:111243233"/>
<dbReference type="InterPro" id="IPR011009">
    <property type="entry name" value="Kinase-like_dom_sf"/>
</dbReference>
<dbReference type="EnsemblMetazoa" id="XM_022788461">
    <property type="protein sequence ID" value="XP_022644196"/>
    <property type="gene ID" value="LOC111243233"/>
</dbReference>
<feature type="compositionally biased region" description="Basic residues" evidence="12">
    <location>
        <begin position="626"/>
        <end position="635"/>
    </location>
</feature>
<evidence type="ECO:0000259" key="13">
    <source>
        <dbReference type="PROSITE" id="PS50011"/>
    </source>
</evidence>
<keyword evidence="2" id="KW-0723">Serine/threonine-protein kinase</keyword>
<name>A0A7M7J4U8_VARDE</name>
<feature type="region of interest" description="Disordered" evidence="12">
    <location>
        <begin position="349"/>
        <end position="368"/>
    </location>
</feature>
<evidence type="ECO:0000256" key="3">
    <source>
        <dbReference type="ARBA" id="ARBA00022553"/>
    </source>
</evidence>
<feature type="region of interest" description="Disordered" evidence="12">
    <location>
        <begin position="496"/>
        <end position="561"/>
    </location>
</feature>
<dbReference type="GO" id="GO:0005634">
    <property type="term" value="C:nucleus"/>
    <property type="evidence" value="ECO:0007669"/>
    <property type="project" value="TreeGrafter"/>
</dbReference>
<dbReference type="EnsemblMetazoa" id="XM_022788469">
    <property type="protein sequence ID" value="XP_022644204"/>
    <property type="gene ID" value="LOC111243233"/>
</dbReference>
<feature type="domain" description="Protein kinase" evidence="13">
    <location>
        <begin position="31"/>
        <end position="289"/>
    </location>
</feature>
<keyword evidence="4" id="KW-0808">Transferase</keyword>
<comment type="catalytic activity">
    <reaction evidence="8">
        <text>L-threonyl-[protein] + ATP = O-phospho-L-threonyl-[protein] + ADP + H(+)</text>
        <dbReference type="Rhea" id="RHEA:46608"/>
        <dbReference type="Rhea" id="RHEA-COMP:11060"/>
        <dbReference type="Rhea" id="RHEA-COMP:11605"/>
        <dbReference type="ChEBI" id="CHEBI:15378"/>
        <dbReference type="ChEBI" id="CHEBI:30013"/>
        <dbReference type="ChEBI" id="CHEBI:30616"/>
        <dbReference type="ChEBI" id="CHEBI:61977"/>
        <dbReference type="ChEBI" id="CHEBI:456216"/>
        <dbReference type="EC" id="2.7.11.1"/>
    </reaction>
</comment>
<evidence type="ECO:0000256" key="2">
    <source>
        <dbReference type="ARBA" id="ARBA00022527"/>
    </source>
</evidence>
<dbReference type="EnsemblMetazoa" id="XM_022788453">
    <property type="protein sequence ID" value="XP_022644188"/>
    <property type="gene ID" value="LOC111243233"/>
</dbReference>
<dbReference type="GO" id="GO:0004674">
    <property type="term" value="F:protein serine/threonine kinase activity"/>
    <property type="evidence" value="ECO:0007669"/>
    <property type="project" value="UniProtKB-KW"/>
</dbReference>
<evidence type="ECO:0000256" key="7">
    <source>
        <dbReference type="ARBA" id="ARBA00022840"/>
    </source>
</evidence>
<dbReference type="EC" id="2.7.11.1" evidence="1"/>
<feature type="compositionally biased region" description="Low complexity" evidence="12">
    <location>
        <begin position="425"/>
        <end position="437"/>
    </location>
</feature>
<keyword evidence="5" id="KW-0547">Nucleotide-binding</keyword>
<dbReference type="PANTHER" id="PTHR24342">
    <property type="entry name" value="SERINE/THREONINE-PROTEIN KINASE 17"/>
    <property type="match status" value="1"/>
</dbReference>
<dbReference type="GO" id="GO:0035556">
    <property type="term" value="P:intracellular signal transduction"/>
    <property type="evidence" value="ECO:0007669"/>
    <property type="project" value="TreeGrafter"/>
</dbReference>
<dbReference type="InParanoid" id="A0A7M7J4U8"/>
<dbReference type="Proteomes" id="UP000594260">
    <property type="component" value="Unplaced"/>
</dbReference>
<evidence type="ECO:0000256" key="12">
    <source>
        <dbReference type="SAM" id="MobiDB-lite"/>
    </source>
</evidence>
<feature type="region of interest" description="Disordered" evidence="12">
    <location>
        <begin position="398"/>
        <end position="452"/>
    </location>
</feature>
<evidence type="ECO:0000256" key="5">
    <source>
        <dbReference type="ARBA" id="ARBA00022741"/>
    </source>
</evidence>
<evidence type="ECO:0000256" key="6">
    <source>
        <dbReference type="ARBA" id="ARBA00022777"/>
    </source>
</evidence>
<keyword evidence="7" id="KW-0067">ATP-binding</keyword>
<keyword evidence="15" id="KW-1185">Reference proteome</keyword>
<dbReference type="PROSITE" id="PS50011">
    <property type="entry name" value="PROTEIN_KINASE_DOM"/>
    <property type="match status" value="1"/>
</dbReference>
<evidence type="ECO:0000313" key="15">
    <source>
        <dbReference type="Proteomes" id="UP000594260"/>
    </source>
</evidence>
<dbReference type="Gene3D" id="3.30.200.20">
    <property type="entry name" value="Phosphorylase Kinase, domain 1"/>
    <property type="match status" value="1"/>
</dbReference>
<evidence type="ECO:0000256" key="8">
    <source>
        <dbReference type="ARBA" id="ARBA00047899"/>
    </source>
</evidence>
<feature type="coiled-coil region" evidence="11">
    <location>
        <begin position="1224"/>
        <end position="1251"/>
    </location>
</feature>
<evidence type="ECO:0000256" key="1">
    <source>
        <dbReference type="ARBA" id="ARBA00012513"/>
    </source>
</evidence>
<dbReference type="OrthoDB" id="74764at2759"/>
<organism evidence="14 15">
    <name type="scientific">Varroa destructor</name>
    <name type="common">Honeybee mite</name>
    <dbReference type="NCBI Taxonomy" id="109461"/>
    <lineage>
        <taxon>Eukaryota</taxon>
        <taxon>Metazoa</taxon>
        <taxon>Ecdysozoa</taxon>
        <taxon>Arthropoda</taxon>
        <taxon>Chelicerata</taxon>
        <taxon>Arachnida</taxon>
        <taxon>Acari</taxon>
        <taxon>Parasitiformes</taxon>
        <taxon>Mesostigmata</taxon>
        <taxon>Gamasina</taxon>
        <taxon>Dermanyssoidea</taxon>
        <taxon>Varroidae</taxon>
        <taxon>Varroa</taxon>
    </lineage>
</organism>
<dbReference type="RefSeq" id="XP_022644204.1">
    <property type="nucleotide sequence ID" value="XM_022788469.1"/>
</dbReference>
<protein>
    <recommendedName>
        <fullName evidence="1">non-specific serine/threonine protein kinase</fullName>
        <ecNumber evidence="1">2.7.11.1</ecNumber>
    </recommendedName>
</protein>
<dbReference type="FunFam" id="1.10.510.10:FF:000571">
    <property type="entry name" value="Maternal embryonic leucine zipper kinase"/>
    <property type="match status" value="1"/>
</dbReference>
<feature type="compositionally biased region" description="Low complexity" evidence="12">
    <location>
        <begin position="596"/>
        <end position="625"/>
    </location>
</feature>
<evidence type="ECO:0000256" key="4">
    <source>
        <dbReference type="ARBA" id="ARBA00022679"/>
    </source>
</evidence>
<comment type="similarity">
    <text evidence="10">Belongs to the protein kinase superfamily. CAMK Ser/Thr protein kinase family. DAP kinase subfamily.</text>
</comment>
<proteinExistence type="inferred from homology"/>
<dbReference type="PANTHER" id="PTHR24342:SF12">
    <property type="entry name" value="DEATH-ASSOCIATED PROTEIN KINASE RELATED"/>
    <property type="match status" value="1"/>
</dbReference>